<proteinExistence type="predicted"/>
<sequence>MSEKFTPYFKTSAGESLARPSVVENFAKRQDLSPATSRPLGEEIQIRLNKD</sequence>
<accession>A0A0G0NVG3</accession>
<organism evidence="1 2">
    <name type="scientific">Candidatus Shapirobacteria bacterium GW2011_GWE1_38_92</name>
    <dbReference type="NCBI Taxonomy" id="1618489"/>
    <lineage>
        <taxon>Bacteria</taxon>
        <taxon>Candidatus Shapironibacteriota</taxon>
    </lineage>
</organism>
<evidence type="ECO:0000313" key="1">
    <source>
        <dbReference type="EMBL" id="KKQ89864.1"/>
    </source>
</evidence>
<comment type="caution">
    <text evidence="1">The sequence shown here is derived from an EMBL/GenBank/DDBJ whole genome shotgun (WGS) entry which is preliminary data.</text>
</comment>
<gene>
    <name evidence="1" type="ORF">UT14_C0050G0005</name>
</gene>
<evidence type="ECO:0000313" key="2">
    <source>
        <dbReference type="Proteomes" id="UP000033841"/>
    </source>
</evidence>
<dbReference type="EMBL" id="LBVR01000050">
    <property type="protein sequence ID" value="KKQ89864.1"/>
    <property type="molecule type" value="Genomic_DNA"/>
</dbReference>
<dbReference type="AlphaFoldDB" id="A0A0G0NVG3"/>
<name>A0A0G0NVG3_9BACT</name>
<reference evidence="1 2" key="1">
    <citation type="journal article" date="2015" name="Nature">
        <title>rRNA introns, odd ribosomes, and small enigmatic genomes across a large radiation of phyla.</title>
        <authorList>
            <person name="Brown C.T."/>
            <person name="Hug L.A."/>
            <person name="Thomas B.C."/>
            <person name="Sharon I."/>
            <person name="Castelle C.J."/>
            <person name="Singh A."/>
            <person name="Wilkins M.J."/>
            <person name="Williams K.H."/>
            <person name="Banfield J.F."/>
        </authorList>
    </citation>
    <scope>NUCLEOTIDE SEQUENCE [LARGE SCALE GENOMIC DNA]</scope>
</reference>
<protein>
    <submittedName>
        <fullName evidence="1">Uncharacterized protein</fullName>
    </submittedName>
</protein>
<dbReference type="Proteomes" id="UP000033841">
    <property type="component" value="Unassembled WGS sequence"/>
</dbReference>